<dbReference type="InterPro" id="IPR023214">
    <property type="entry name" value="HAD_sf"/>
</dbReference>
<dbReference type="GO" id="GO:0016791">
    <property type="term" value="F:phosphatase activity"/>
    <property type="evidence" value="ECO:0007669"/>
    <property type="project" value="TreeGrafter"/>
</dbReference>
<keyword evidence="1" id="KW-0378">Hydrolase</keyword>
<evidence type="ECO:0000313" key="1">
    <source>
        <dbReference type="EMBL" id="CUO84963.1"/>
    </source>
</evidence>
<reference evidence="1 2" key="1">
    <citation type="submission" date="2015-09" db="EMBL/GenBank/DDBJ databases">
        <authorList>
            <consortium name="Pathogen Informatics"/>
        </authorList>
    </citation>
    <scope>NUCLEOTIDE SEQUENCE [LARGE SCALE GENOMIC DNA]</scope>
    <source>
        <strain evidence="1 2">2789STDY5834902</strain>
    </source>
</reference>
<accession>A0A174ICM9</accession>
<dbReference type="PANTHER" id="PTHR18901:SF38">
    <property type="entry name" value="PSEUDOURIDINE-5'-PHOSPHATASE"/>
    <property type="match status" value="1"/>
</dbReference>
<gene>
    <name evidence="1" type="ORF">ERS852514_00278</name>
</gene>
<protein>
    <submittedName>
        <fullName evidence="1">Phosphorylated carbohydrates phosphatase TM_1254</fullName>
        <ecNumber evidence="1">3.1.3.-</ecNumber>
    </submittedName>
</protein>
<dbReference type="Gene3D" id="3.40.50.1000">
    <property type="entry name" value="HAD superfamily/HAD-like"/>
    <property type="match status" value="1"/>
</dbReference>
<dbReference type="AlphaFoldDB" id="A0A174ICM9"/>
<dbReference type="EC" id="3.1.3.-" evidence="1"/>
<dbReference type="Pfam" id="PF13419">
    <property type="entry name" value="HAD_2"/>
    <property type="match status" value="1"/>
</dbReference>
<name>A0A174ICM9_9ACTN</name>
<organism evidence="1 2">
    <name type="scientific">Collinsella aerofaciens</name>
    <dbReference type="NCBI Taxonomy" id="74426"/>
    <lineage>
        <taxon>Bacteria</taxon>
        <taxon>Bacillati</taxon>
        <taxon>Actinomycetota</taxon>
        <taxon>Coriobacteriia</taxon>
        <taxon>Coriobacteriales</taxon>
        <taxon>Coriobacteriaceae</taxon>
        <taxon>Collinsella</taxon>
    </lineage>
</organism>
<dbReference type="EMBL" id="CZAQ01000003">
    <property type="protein sequence ID" value="CUO84963.1"/>
    <property type="molecule type" value="Genomic_DNA"/>
</dbReference>
<dbReference type="SFLD" id="SFLDG01129">
    <property type="entry name" value="C1.5:_HAD__Beta-PGM__Phosphata"/>
    <property type="match status" value="1"/>
</dbReference>
<dbReference type="InterPro" id="IPR023198">
    <property type="entry name" value="PGP-like_dom2"/>
</dbReference>
<dbReference type="SFLD" id="SFLDS00003">
    <property type="entry name" value="Haloacid_Dehalogenase"/>
    <property type="match status" value="1"/>
</dbReference>
<sequence length="236" mass="26149">MTSKGSFMSQTAAPNVVFIFDCDGTLVNSTPVWAYAQPELLHRHGVDVTVDDFAQFEHLSLEDECQAYHDTWSIGANGEELYRELSNILIDGYSKVPPREGLLAFLEQAKAAGIAMCVATSTPAELVQPALTGAGLDAYMEFVTTTGVAGRSKQFPDVYELALRRLEERHGCKFERAWVFEDAVFGLKSSGTAGFKRVGIYDPHGRMKRDDVRTNCDIFIDSYEDLDLARVLSFEG</sequence>
<dbReference type="Gene3D" id="1.10.150.240">
    <property type="entry name" value="Putative phosphatase, domain 2"/>
    <property type="match status" value="1"/>
</dbReference>
<dbReference type="InterPro" id="IPR041492">
    <property type="entry name" value="HAD_2"/>
</dbReference>
<proteinExistence type="predicted"/>
<dbReference type="PANTHER" id="PTHR18901">
    <property type="entry name" value="2-DEOXYGLUCOSE-6-PHOSPHATE PHOSPHATASE 2"/>
    <property type="match status" value="1"/>
</dbReference>
<evidence type="ECO:0000313" key="2">
    <source>
        <dbReference type="Proteomes" id="UP000095454"/>
    </source>
</evidence>
<dbReference type="Proteomes" id="UP000095454">
    <property type="component" value="Unassembled WGS sequence"/>
</dbReference>
<dbReference type="InterPro" id="IPR036412">
    <property type="entry name" value="HAD-like_sf"/>
</dbReference>
<dbReference type="SUPFAM" id="SSF56784">
    <property type="entry name" value="HAD-like"/>
    <property type="match status" value="1"/>
</dbReference>